<dbReference type="OrthoDB" id="148546at2"/>
<keyword evidence="2" id="KW-0238">DNA-binding</keyword>
<dbReference type="GO" id="GO:0015074">
    <property type="term" value="P:DNA integration"/>
    <property type="evidence" value="ECO:0007669"/>
    <property type="project" value="InterPro"/>
</dbReference>
<protein>
    <submittedName>
        <fullName evidence="5">Integrase family protein</fullName>
    </submittedName>
</protein>
<proteinExistence type="inferred from homology"/>
<sequence length="371" mass="40260">MSGGLPPGLDRLPSGRIRARYRDEDGKQHSKTFTGSRAAQAWLRAQRTAVDEGTHTAPGDKTTVSTYAKRWTDSRVYRESSQNQRATCLRHLTDSGLGARRMRAVKPTDIQAFVADRSKVIGPQSMSSLYTFVKAIFAGAVEDRVIGRSPCTSKITLPKIERAKVVPLTVEQVQTLTAAMPERYRVGVTLQAALGLRISELLGLRVSDVDFLRRIVHVQQQLGRGGHGFGPLKTPSSDRFIPLAKDVVPLLSAHVAAYPPGEDGTIITTGAGKPPRQDKYSASFKVAVEKAENVPEGTTPHDLRHHFASVLLSKGVPVNVVADYLGHSNASLVLTTYGHLMPDSEDVVRGVLDSLWSRGKARKASRKASGA</sequence>
<dbReference type="Pfam" id="PF00589">
    <property type="entry name" value="Phage_integrase"/>
    <property type="match status" value="1"/>
</dbReference>
<dbReference type="PANTHER" id="PTHR30349:SF41">
    <property type="entry name" value="INTEGRASE_RECOMBINASE PROTEIN MJ0367-RELATED"/>
    <property type="match status" value="1"/>
</dbReference>
<dbReference type="InterPro" id="IPR050090">
    <property type="entry name" value="Tyrosine_recombinase_XerCD"/>
</dbReference>
<evidence type="ECO:0000256" key="3">
    <source>
        <dbReference type="ARBA" id="ARBA00023172"/>
    </source>
</evidence>
<dbReference type="InterPro" id="IPR002104">
    <property type="entry name" value="Integrase_catalytic"/>
</dbReference>
<dbReference type="Proteomes" id="UP000035721">
    <property type="component" value="Unassembled WGS sequence"/>
</dbReference>
<feature type="domain" description="Tyr recombinase" evidence="4">
    <location>
        <begin position="163"/>
        <end position="353"/>
    </location>
</feature>
<evidence type="ECO:0000313" key="6">
    <source>
        <dbReference type="Proteomes" id="UP000035721"/>
    </source>
</evidence>
<comment type="similarity">
    <text evidence="1">Belongs to the 'phage' integrase family.</text>
</comment>
<evidence type="ECO:0000313" key="5">
    <source>
        <dbReference type="EMBL" id="CCH79073.1"/>
    </source>
</evidence>
<dbReference type="GO" id="GO:0003677">
    <property type="term" value="F:DNA binding"/>
    <property type="evidence" value="ECO:0007669"/>
    <property type="project" value="UniProtKB-KW"/>
</dbReference>
<dbReference type="InterPro" id="IPR058717">
    <property type="entry name" value="Phage_L5_Integrase_N"/>
</dbReference>
<dbReference type="PROSITE" id="PS51898">
    <property type="entry name" value="TYR_RECOMBINASE"/>
    <property type="match status" value="1"/>
</dbReference>
<dbReference type="RefSeq" id="WP_048549703.1">
    <property type="nucleotide sequence ID" value="NZ_HF570958.1"/>
</dbReference>
<dbReference type="InterPro" id="IPR011010">
    <property type="entry name" value="DNA_brk_join_enz"/>
</dbReference>
<dbReference type="SUPFAM" id="SSF56349">
    <property type="entry name" value="DNA breaking-rejoining enzymes"/>
    <property type="match status" value="1"/>
</dbReference>
<gene>
    <name evidence="5" type="ORF">BN12_40043</name>
</gene>
<reference evidence="5 6" key="1">
    <citation type="journal article" date="2013" name="ISME J.">
        <title>A metabolic model for members of the genus Tetrasphaera involved in enhanced biological phosphorus removal.</title>
        <authorList>
            <person name="Kristiansen R."/>
            <person name="Nguyen H.T.T."/>
            <person name="Saunders A.M."/>
            <person name="Nielsen J.L."/>
            <person name="Wimmer R."/>
            <person name="Le V.Q."/>
            <person name="McIlroy S.J."/>
            <person name="Petrovski S."/>
            <person name="Seviour R.J."/>
            <person name="Calteau A."/>
            <person name="Nielsen K.L."/>
            <person name="Nielsen P.H."/>
        </authorList>
    </citation>
    <scope>NUCLEOTIDE SEQUENCE [LARGE SCALE GENOMIC DNA]</scope>
    <source>
        <strain evidence="5 6">T1-X7</strain>
    </source>
</reference>
<dbReference type="Pfam" id="PF26003">
    <property type="entry name" value="Integrase_N_phage"/>
    <property type="match status" value="1"/>
</dbReference>
<dbReference type="InterPro" id="IPR013762">
    <property type="entry name" value="Integrase-like_cat_sf"/>
</dbReference>
<comment type="caution">
    <text evidence="5">The sequence shown here is derived from an EMBL/GenBank/DDBJ whole genome shotgun (WGS) entry which is preliminary data.</text>
</comment>
<dbReference type="PANTHER" id="PTHR30349">
    <property type="entry name" value="PHAGE INTEGRASE-RELATED"/>
    <property type="match status" value="1"/>
</dbReference>
<dbReference type="STRING" id="1194083.BN12_40043"/>
<dbReference type="GO" id="GO:0006310">
    <property type="term" value="P:DNA recombination"/>
    <property type="evidence" value="ECO:0007669"/>
    <property type="project" value="UniProtKB-KW"/>
</dbReference>
<dbReference type="Gene3D" id="1.10.150.130">
    <property type="match status" value="1"/>
</dbReference>
<evidence type="ECO:0000259" key="4">
    <source>
        <dbReference type="PROSITE" id="PS51898"/>
    </source>
</evidence>
<evidence type="ECO:0000256" key="1">
    <source>
        <dbReference type="ARBA" id="ARBA00008857"/>
    </source>
</evidence>
<accession>A0A077LYT4</accession>
<dbReference type="AlphaFoldDB" id="A0A077LYT4"/>
<dbReference type="Gene3D" id="1.10.443.10">
    <property type="entry name" value="Intergrase catalytic core"/>
    <property type="match status" value="1"/>
</dbReference>
<keyword evidence="3" id="KW-0233">DNA recombination</keyword>
<dbReference type="CDD" id="cd01189">
    <property type="entry name" value="INT_ICEBs1_C_like"/>
    <property type="match status" value="1"/>
</dbReference>
<dbReference type="InterPro" id="IPR010998">
    <property type="entry name" value="Integrase_recombinase_N"/>
</dbReference>
<organism evidence="5 6">
    <name type="scientific">Nostocoides japonicum T1-X7</name>
    <dbReference type="NCBI Taxonomy" id="1194083"/>
    <lineage>
        <taxon>Bacteria</taxon>
        <taxon>Bacillati</taxon>
        <taxon>Actinomycetota</taxon>
        <taxon>Actinomycetes</taxon>
        <taxon>Micrococcales</taxon>
        <taxon>Intrasporangiaceae</taxon>
        <taxon>Nostocoides</taxon>
    </lineage>
</organism>
<evidence type="ECO:0000256" key="2">
    <source>
        <dbReference type="ARBA" id="ARBA00023125"/>
    </source>
</evidence>
<name>A0A077LYT4_9MICO</name>
<dbReference type="EMBL" id="CAJB01000334">
    <property type="protein sequence ID" value="CCH79073.1"/>
    <property type="molecule type" value="Genomic_DNA"/>
</dbReference>
<keyword evidence="6" id="KW-1185">Reference proteome</keyword>